<dbReference type="InterPro" id="IPR013320">
    <property type="entry name" value="ConA-like_dom_sf"/>
</dbReference>
<dbReference type="InterPro" id="IPR052940">
    <property type="entry name" value="Carb_Esterase_6"/>
</dbReference>
<evidence type="ECO:0000313" key="6">
    <source>
        <dbReference type="Proteomes" id="UP001207930"/>
    </source>
</evidence>
<keyword evidence="3" id="KW-0732">Signal</keyword>
<feature type="chain" id="PRO_5047294111" description="Sialate O-acetylesterase domain-containing protein" evidence="3">
    <location>
        <begin position="21"/>
        <end position="814"/>
    </location>
</feature>
<dbReference type="PANTHER" id="PTHR31988">
    <property type="entry name" value="ESTERASE, PUTATIVE (DUF303)-RELATED"/>
    <property type="match status" value="1"/>
</dbReference>
<dbReference type="Gene3D" id="3.40.50.1110">
    <property type="entry name" value="SGNH hydrolase"/>
    <property type="match status" value="1"/>
</dbReference>
<feature type="signal peptide" evidence="3">
    <location>
        <begin position="1"/>
        <end position="20"/>
    </location>
</feature>
<keyword evidence="6" id="KW-1185">Reference proteome</keyword>
<comment type="caution">
    <text evidence="5">The sequence shown here is derived from an EMBL/GenBank/DDBJ whole genome shotgun (WGS) entry which is preliminary data.</text>
</comment>
<evidence type="ECO:0000256" key="2">
    <source>
        <dbReference type="SAM" id="MobiDB-lite"/>
    </source>
</evidence>
<dbReference type="Pfam" id="PF13385">
    <property type="entry name" value="Laminin_G_3"/>
    <property type="match status" value="2"/>
</dbReference>
<dbReference type="InterPro" id="IPR036514">
    <property type="entry name" value="SGNH_hydro_sf"/>
</dbReference>
<evidence type="ECO:0000259" key="4">
    <source>
        <dbReference type="Pfam" id="PF03629"/>
    </source>
</evidence>
<organism evidence="5 6">
    <name type="scientific">Luteolibacter flavescens</name>
    <dbReference type="NCBI Taxonomy" id="1859460"/>
    <lineage>
        <taxon>Bacteria</taxon>
        <taxon>Pseudomonadati</taxon>
        <taxon>Verrucomicrobiota</taxon>
        <taxon>Verrucomicrobiia</taxon>
        <taxon>Verrucomicrobiales</taxon>
        <taxon>Verrucomicrobiaceae</taxon>
        <taxon>Luteolibacter</taxon>
    </lineage>
</organism>
<evidence type="ECO:0000313" key="5">
    <source>
        <dbReference type="EMBL" id="MCW1886341.1"/>
    </source>
</evidence>
<dbReference type="SUPFAM" id="SSF49899">
    <property type="entry name" value="Concanavalin A-like lectins/glucanases"/>
    <property type="match status" value="2"/>
</dbReference>
<dbReference type="RefSeq" id="WP_264502297.1">
    <property type="nucleotide sequence ID" value="NZ_JAPDDS010000009.1"/>
</dbReference>
<name>A0ABT3FSX4_9BACT</name>
<gene>
    <name evidence="5" type="ORF">OKA04_16505</name>
</gene>
<dbReference type="Proteomes" id="UP001207930">
    <property type="component" value="Unassembled WGS sequence"/>
</dbReference>
<dbReference type="SUPFAM" id="SSF52266">
    <property type="entry name" value="SGNH hydrolase"/>
    <property type="match status" value="1"/>
</dbReference>
<keyword evidence="1" id="KW-0378">Hydrolase</keyword>
<reference evidence="5 6" key="1">
    <citation type="submission" date="2022-10" db="EMBL/GenBank/DDBJ databases">
        <title>Luteolibacter flavescens strain MCCC 1K03193, whole genome shotgun sequencing project.</title>
        <authorList>
            <person name="Zhao G."/>
            <person name="Shen L."/>
        </authorList>
    </citation>
    <scope>NUCLEOTIDE SEQUENCE [LARGE SCALE GENOMIC DNA]</scope>
    <source>
        <strain evidence="5 6">MCCC 1K03193</strain>
    </source>
</reference>
<protein>
    <recommendedName>
        <fullName evidence="4">Sialate O-acetylesterase domain-containing protein</fullName>
    </recommendedName>
</protein>
<evidence type="ECO:0000256" key="1">
    <source>
        <dbReference type="ARBA" id="ARBA00022801"/>
    </source>
</evidence>
<feature type="domain" description="Sialate O-acetylesterase" evidence="4">
    <location>
        <begin position="451"/>
        <end position="693"/>
    </location>
</feature>
<dbReference type="Gene3D" id="2.60.120.200">
    <property type="match status" value="2"/>
</dbReference>
<evidence type="ECO:0000256" key="3">
    <source>
        <dbReference type="SAM" id="SignalP"/>
    </source>
</evidence>
<feature type="region of interest" description="Disordered" evidence="2">
    <location>
        <begin position="710"/>
        <end position="738"/>
    </location>
</feature>
<proteinExistence type="predicted"/>
<dbReference type="InterPro" id="IPR005181">
    <property type="entry name" value="SASA"/>
</dbReference>
<dbReference type="EMBL" id="JAPDDS010000009">
    <property type="protein sequence ID" value="MCW1886341.1"/>
    <property type="molecule type" value="Genomic_DNA"/>
</dbReference>
<accession>A0ABT3FSX4</accession>
<dbReference type="PANTHER" id="PTHR31988:SF19">
    <property type="entry name" value="9-O-ACETYL-N-ACETYLNEURAMINIC ACID DEACETYLASE-RELATED"/>
    <property type="match status" value="1"/>
</dbReference>
<sequence>MNPSRLIPCALLLQILPATAGVWAHYSFDTSFDDVSGNNRHGTLTDNGTLGNSGIISTPGDFKFGNGAMNFHADRDFIAIPSKTFGSGLSYTVAFWARKSPGDTGGASQWDMVIGQRDNANHFIGLNDASGTGMRWRGSSNAADREANFGVPLDYDWHHYAIVAYGSTITLYLDGQFFGTVGGKQTGFIIDTIGEAYTAAADYDFNGQIDEVWIFEDALGPDKISSLYLSNDPDAGGPYAGFHYRFDENLNDSGSGAFHGATEGNAALTTDPQRVVEGSGALWTDGADASRMVLPVPGYYTATQPWTATWWARREGIGSSKGMVMGRADNTNDFIWLNDTNPGLRFRSSTGATLDFTAPKGSQLRHYALVADGMGNMTLFIDGQESETLAGNTSFAVDSIGKAYPTTTLKYNFHGTLDEVRLMPSALTATQVATIYNDEKPVETPSTATKVRVILLGGQSNADGRAAITGLPAALQSSQADVDFYYRIEGGAGSLTTLQPGLSETSQFGPEIVLGRRLADLYAHEAGTRVAIIKYANGGTNLHTQWKAGGDATTTGDGPEYVTFQQTVTAGLAALAAKHPLATVEIDSMVWMQGEADASAAQAGNYQANLGTFIADARATFGPSLAFVIGRLSSGQTSIDGTWRGQVQAAQDAVAAADPRTSVLSTDGFGMAGDNLHFDASGQQSLGSGFAEESAYYSWMMEHFSPADIDAGRGAPDADFDGDGQSNRTEFLGASNPSQGESRFMASFTRTGAATGSISYVSTPARLYAVERLVEASGTWQVELPFAAGENGTTVRPLNTPAARGIYRVTSKLP</sequence>
<feature type="compositionally biased region" description="Polar residues" evidence="2">
    <location>
        <begin position="724"/>
        <end position="738"/>
    </location>
</feature>
<dbReference type="Pfam" id="PF03629">
    <property type="entry name" value="SASA"/>
    <property type="match status" value="1"/>
</dbReference>